<name>A0AAX0U8X0_BURPE</name>
<dbReference type="AlphaFoldDB" id="A0AAX0U8X0"/>
<feature type="compositionally biased region" description="Low complexity" evidence="1">
    <location>
        <begin position="1"/>
        <end position="19"/>
    </location>
</feature>
<evidence type="ECO:0000313" key="3">
    <source>
        <dbReference type="Proteomes" id="UP000231878"/>
    </source>
</evidence>
<evidence type="ECO:0000256" key="1">
    <source>
        <dbReference type="SAM" id="MobiDB-lite"/>
    </source>
</evidence>
<dbReference type="Proteomes" id="UP000231878">
    <property type="component" value="Unassembled WGS sequence"/>
</dbReference>
<feature type="region of interest" description="Disordered" evidence="1">
    <location>
        <begin position="1"/>
        <end position="23"/>
    </location>
</feature>
<accession>A0AAX0U8X0</accession>
<dbReference type="EMBL" id="PHRB01000016">
    <property type="protein sequence ID" value="PJO65022.1"/>
    <property type="molecule type" value="Genomic_DNA"/>
</dbReference>
<sequence>MRPDASGASARPGRTAAPARRSRVEAHKKYTELLRHASFFRLTGLVKCLPLELVVTGGKSEHLRKFQRLIWKIIGYPINVLE</sequence>
<reference evidence="2 3" key="1">
    <citation type="submission" date="2017-11" db="EMBL/GenBank/DDBJ databases">
        <title>Molecular characterization of Burkholderia pseudomallei and closely related isolates from Vietnam.</title>
        <authorList>
            <person name="Ustinov D.V."/>
            <person name="Antonov A.S."/>
            <person name="Avdusheva E.F."/>
            <person name="Shpak I.M."/>
            <person name="Zakharova I.B."/>
            <person name="Thi L.A."/>
            <person name="Teteryatnikova N."/>
            <person name="Lopasteyskaya Y.A."/>
            <person name="Kuzyutina J.A."/>
            <person name="Ngo T.N."/>
            <person name="Victorov D.V."/>
        </authorList>
    </citation>
    <scope>NUCLEOTIDE SEQUENCE [LARGE SCALE GENOMIC DNA]</scope>
    <source>
        <strain evidence="2 3">V1512</strain>
    </source>
</reference>
<gene>
    <name evidence="2" type="ORF">CWD88_17680</name>
</gene>
<evidence type="ECO:0000313" key="2">
    <source>
        <dbReference type="EMBL" id="PJO65022.1"/>
    </source>
</evidence>
<proteinExistence type="predicted"/>
<organism evidence="2 3">
    <name type="scientific">Burkholderia pseudomallei</name>
    <name type="common">Pseudomonas pseudomallei</name>
    <dbReference type="NCBI Taxonomy" id="28450"/>
    <lineage>
        <taxon>Bacteria</taxon>
        <taxon>Pseudomonadati</taxon>
        <taxon>Pseudomonadota</taxon>
        <taxon>Betaproteobacteria</taxon>
        <taxon>Burkholderiales</taxon>
        <taxon>Burkholderiaceae</taxon>
        <taxon>Burkholderia</taxon>
        <taxon>pseudomallei group</taxon>
    </lineage>
</organism>
<protein>
    <submittedName>
        <fullName evidence="2">Uncharacterized protein</fullName>
    </submittedName>
</protein>
<comment type="caution">
    <text evidence="2">The sequence shown here is derived from an EMBL/GenBank/DDBJ whole genome shotgun (WGS) entry which is preliminary data.</text>
</comment>